<dbReference type="HOGENOM" id="CLU_1498428_0_0_1"/>
<accession>C4JBW1</accession>
<dbReference type="AlphaFoldDB" id="C4JBW1"/>
<name>C4JBW1_MAIZE</name>
<dbReference type="KEGG" id="zma:100502476"/>
<dbReference type="RefSeq" id="NP_001183883.1">
    <property type="nucleotide sequence ID" value="NM_001196954.1"/>
</dbReference>
<feature type="compositionally biased region" description="Polar residues" evidence="1">
    <location>
        <begin position="77"/>
        <end position="109"/>
    </location>
</feature>
<dbReference type="EMBL" id="BT088308">
    <property type="protein sequence ID" value="ACR38661.1"/>
    <property type="molecule type" value="mRNA"/>
</dbReference>
<feature type="compositionally biased region" description="Basic and acidic residues" evidence="1">
    <location>
        <begin position="113"/>
        <end position="124"/>
    </location>
</feature>
<feature type="compositionally biased region" description="Basic residues" evidence="1">
    <location>
        <begin position="169"/>
        <end position="180"/>
    </location>
</feature>
<evidence type="ECO:0000313" key="2">
    <source>
        <dbReference type="EMBL" id="ACR38661.1"/>
    </source>
</evidence>
<dbReference type="GeneID" id="100502476"/>
<proteinExistence type="evidence at transcript level"/>
<feature type="region of interest" description="Disordered" evidence="1">
    <location>
        <begin position="62"/>
        <end position="180"/>
    </location>
</feature>
<protein>
    <submittedName>
        <fullName evidence="2">Uncharacterized protein</fullName>
    </submittedName>
</protein>
<reference evidence="2" key="1">
    <citation type="journal article" date="2009" name="PLoS Genet.">
        <title>Sequencing, mapping, and analysis of 27,455 maize full-length cDNAs.</title>
        <authorList>
            <person name="Soderlund C."/>
            <person name="Descour A."/>
            <person name="Kudrna D."/>
            <person name="Bomhoff M."/>
            <person name="Boyd L."/>
            <person name="Currie J."/>
            <person name="Angelova A."/>
            <person name="Collura K."/>
            <person name="Wissotski M."/>
            <person name="Ashley E."/>
            <person name="Morrow D."/>
            <person name="Fernandes J."/>
            <person name="Walbot V."/>
            <person name="Yu Y."/>
        </authorList>
    </citation>
    <scope>NUCLEOTIDE SEQUENCE</scope>
    <source>
        <strain evidence="2">B73</strain>
    </source>
</reference>
<sequence length="180" mass="19266">MLSTGWAFCRTSRARGAESSSRQRAANNDTLVQTFYRACLARDDEDSEVFAGFDDVTAEAAQIEDAAARDDTRRSPSSDVSPNTITNAQTSPRRSSAWNKDGDPSNTTAGEALRARAEGDRAHAAESGSLQPGRDGVCGQRQGEAGGWRTSQGWQTALEAGPTASTREKRGRRPGSRGRT</sequence>
<organism evidence="2">
    <name type="scientific">Zea mays</name>
    <name type="common">Maize</name>
    <dbReference type="NCBI Taxonomy" id="4577"/>
    <lineage>
        <taxon>Eukaryota</taxon>
        <taxon>Viridiplantae</taxon>
        <taxon>Streptophyta</taxon>
        <taxon>Embryophyta</taxon>
        <taxon>Tracheophyta</taxon>
        <taxon>Spermatophyta</taxon>
        <taxon>Magnoliopsida</taxon>
        <taxon>Liliopsida</taxon>
        <taxon>Poales</taxon>
        <taxon>Poaceae</taxon>
        <taxon>PACMAD clade</taxon>
        <taxon>Panicoideae</taxon>
        <taxon>Andropogonodae</taxon>
        <taxon>Andropogoneae</taxon>
        <taxon>Tripsacinae</taxon>
        <taxon>Zea</taxon>
    </lineage>
</organism>
<feature type="compositionally biased region" description="Basic and acidic residues" evidence="1">
    <location>
        <begin position="66"/>
        <end position="76"/>
    </location>
</feature>
<evidence type="ECO:0000256" key="1">
    <source>
        <dbReference type="SAM" id="MobiDB-lite"/>
    </source>
</evidence>